<organism evidence="15 16">
    <name type="scientific">Fructobacillus cardui</name>
    <dbReference type="NCBI Taxonomy" id="2893170"/>
    <lineage>
        <taxon>Bacteria</taxon>
        <taxon>Bacillati</taxon>
        <taxon>Bacillota</taxon>
        <taxon>Bacilli</taxon>
        <taxon>Lactobacillales</taxon>
        <taxon>Lactobacillaceae</taxon>
        <taxon>Fructobacillus</taxon>
    </lineage>
</organism>
<evidence type="ECO:0000256" key="9">
    <source>
        <dbReference type="ARBA" id="ARBA00022842"/>
    </source>
</evidence>
<dbReference type="InterPro" id="IPR022911">
    <property type="entry name" value="Phe_tRNA_ligase_alpha1_bac"/>
</dbReference>
<dbReference type="Pfam" id="PF01409">
    <property type="entry name" value="tRNA-synt_2d"/>
    <property type="match status" value="1"/>
</dbReference>
<evidence type="ECO:0000256" key="6">
    <source>
        <dbReference type="ARBA" id="ARBA00022723"/>
    </source>
</evidence>
<dbReference type="RefSeq" id="WP_288846730.1">
    <property type="nucleotide sequence ID" value="NZ_CAUZLJ010000007.1"/>
</dbReference>
<evidence type="ECO:0000256" key="8">
    <source>
        <dbReference type="ARBA" id="ARBA00022840"/>
    </source>
</evidence>
<evidence type="ECO:0000313" key="15">
    <source>
        <dbReference type="EMBL" id="CAK1242247.1"/>
    </source>
</evidence>
<dbReference type="InterPro" id="IPR045864">
    <property type="entry name" value="aa-tRNA-synth_II/BPL/LPL"/>
</dbReference>
<dbReference type="PANTHER" id="PTHR11538">
    <property type="entry name" value="PHENYLALANYL-TRNA SYNTHETASE"/>
    <property type="match status" value="1"/>
</dbReference>
<dbReference type="EC" id="6.1.1.20" evidence="13"/>
<dbReference type="InterPro" id="IPR006195">
    <property type="entry name" value="aa-tRNA-synth_II"/>
</dbReference>
<protein>
    <recommendedName>
        <fullName evidence="13">Phenylalanine--tRNA ligase alpha subunit</fullName>
        <ecNumber evidence="13">6.1.1.20</ecNumber>
    </recommendedName>
    <alternativeName>
        <fullName evidence="13">Phenylalanyl-tRNA synthetase alpha subunit</fullName>
        <shortName evidence="13">PheRS</shortName>
    </alternativeName>
</protein>
<evidence type="ECO:0000256" key="12">
    <source>
        <dbReference type="ARBA" id="ARBA00049255"/>
    </source>
</evidence>
<evidence type="ECO:0000256" key="3">
    <source>
        <dbReference type="ARBA" id="ARBA00011209"/>
    </source>
</evidence>
<dbReference type="InterPro" id="IPR004529">
    <property type="entry name" value="Phe-tRNA-synth_IIc_asu"/>
</dbReference>
<dbReference type="EMBL" id="CAUZLY010000006">
    <property type="protein sequence ID" value="CAK1242247.1"/>
    <property type="molecule type" value="Genomic_DNA"/>
</dbReference>
<evidence type="ECO:0000256" key="1">
    <source>
        <dbReference type="ARBA" id="ARBA00004496"/>
    </source>
</evidence>
<feature type="domain" description="Aminoacyl-transfer RNA synthetases class-II family profile" evidence="14">
    <location>
        <begin position="109"/>
        <end position="323"/>
    </location>
</feature>
<comment type="cofactor">
    <cofactor evidence="13">
        <name>Mg(2+)</name>
        <dbReference type="ChEBI" id="CHEBI:18420"/>
    </cofactor>
    <text evidence="13">Binds 2 magnesium ions per tetramer.</text>
</comment>
<reference evidence="15 16" key="1">
    <citation type="submission" date="2023-10" db="EMBL/GenBank/DDBJ databases">
        <authorList>
            <person name="Botero Cardona J."/>
        </authorList>
    </citation>
    <scope>NUCLEOTIDE SEQUENCE [LARGE SCALE GENOMIC DNA]</scope>
    <source>
        <strain evidence="15 16">R-82641</strain>
    </source>
</reference>
<comment type="subcellular location">
    <subcellularLocation>
        <location evidence="1 13">Cytoplasm</location>
    </subcellularLocation>
</comment>
<evidence type="ECO:0000256" key="5">
    <source>
        <dbReference type="ARBA" id="ARBA00022598"/>
    </source>
</evidence>
<dbReference type="SUPFAM" id="SSF55681">
    <property type="entry name" value="Class II aaRS and biotin synthetases"/>
    <property type="match status" value="1"/>
</dbReference>
<keyword evidence="8 13" id="KW-0067">ATP-binding</keyword>
<comment type="catalytic activity">
    <reaction evidence="12 13">
        <text>tRNA(Phe) + L-phenylalanine + ATP = L-phenylalanyl-tRNA(Phe) + AMP + diphosphate + H(+)</text>
        <dbReference type="Rhea" id="RHEA:19413"/>
        <dbReference type="Rhea" id="RHEA-COMP:9668"/>
        <dbReference type="Rhea" id="RHEA-COMP:9699"/>
        <dbReference type="ChEBI" id="CHEBI:15378"/>
        <dbReference type="ChEBI" id="CHEBI:30616"/>
        <dbReference type="ChEBI" id="CHEBI:33019"/>
        <dbReference type="ChEBI" id="CHEBI:58095"/>
        <dbReference type="ChEBI" id="CHEBI:78442"/>
        <dbReference type="ChEBI" id="CHEBI:78531"/>
        <dbReference type="ChEBI" id="CHEBI:456215"/>
        <dbReference type="EC" id="6.1.1.20"/>
    </reaction>
</comment>
<keyword evidence="16" id="KW-1185">Reference proteome</keyword>
<dbReference type="SUPFAM" id="SSF46589">
    <property type="entry name" value="tRNA-binding arm"/>
    <property type="match status" value="1"/>
</dbReference>
<dbReference type="GO" id="GO:0004826">
    <property type="term" value="F:phenylalanine-tRNA ligase activity"/>
    <property type="evidence" value="ECO:0007669"/>
    <property type="project" value="UniProtKB-EC"/>
</dbReference>
<evidence type="ECO:0000256" key="10">
    <source>
        <dbReference type="ARBA" id="ARBA00022917"/>
    </source>
</evidence>
<evidence type="ECO:0000313" key="16">
    <source>
        <dbReference type="Proteomes" id="UP001314200"/>
    </source>
</evidence>
<evidence type="ECO:0000256" key="7">
    <source>
        <dbReference type="ARBA" id="ARBA00022741"/>
    </source>
</evidence>
<dbReference type="PROSITE" id="PS50862">
    <property type="entry name" value="AA_TRNA_LIGASE_II"/>
    <property type="match status" value="1"/>
</dbReference>
<dbReference type="Gene3D" id="3.30.930.10">
    <property type="entry name" value="Bira Bifunctional Protein, Domain 2"/>
    <property type="match status" value="1"/>
</dbReference>
<comment type="similarity">
    <text evidence="2 13">Belongs to the class-II aminoacyl-tRNA synthetase family. Phe-tRNA synthetase alpha subunit type 1 subfamily.</text>
</comment>
<dbReference type="Pfam" id="PF02912">
    <property type="entry name" value="Phe_tRNA-synt_N"/>
    <property type="match status" value="1"/>
</dbReference>
<dbReference type="Proteomes" id="UP001314200">
    <property type="component" value="Unassembled WGS sequence"/>
</dbReference>
<comment type="caution">
    <text evidence="15">The sequence shown here is derived from an EMBL/GenBank/DDBJ whole genome shotgun (WGS) entry which is preliminary data.</text>
</comment>
<dbReference type="HAMAP" id="MF_00281">
    <property type="entry name" value="Phe_tRNA_synth_alpha1"/>
    <property type="match status" value="1"/>
</dbReference>
<keyword evidence="4 13" id="KW-0963">Cytoplasm</keyword>
<keyword evidence="5 13" id="KW-0436">Ligase</keyword>
<evidence type="ECO:0000256" key="11">
    <source>
        <dbReference type="ARBA" id="ARBA00023146"/>
    </source>
</evidence>
<evidence type="ECO:0000256" key="13">
    <source>
        <dbReference type="HAMAP-Rule" id="MF_00281"/>
    </source>
</evidence>
<sequence length="349" mass="39432">MTLIDELQAIAKQAEADLAAKGADLEQVRVAYLGKKGKITTVLKSMKDLSIDEKKAVGQVGNQVRQQIQDSLVAMKAVQEKAAMDAKLQAETLDVTLPGTKPKLGNRHVLQQIMDEIESHFLGLGYQVIDDPIDSPEVETDEYNFERENLPKDHPARDMQDTFYVTPEILLRTQTSPVQSRALEKHDFSKGPLKMIAPGKVYRRDTDDATHSHQFHQVEGLVVGKNITMADLKGTLLSIMQELFGEKHQIRLRPSYFPFTEPSVEVDVSWNEVTEDTKPEDIRWIEVLGAGMTHPNVLKMDGVDPEEYSAFAFGLGPDRFAMLKYGVEDIRQFYLNDVRFLDQFNKRGN</sequence>
<evidence type="ECO:0000256" key="4">
    <source>
        <dbReference type="ARBA" id="ARBA00022490"/>
    </source>
</evidence>
<keyword evidence="10 13" id="KW-0648">Protein biosynthesis</keyword>
<dbReference type="InterPro" id="IPR002319">
    <property type="entry name" value="Phenylalanyl-tRNA_Synthase"/>
</dbReference>
<dbReference type="PANTHER" id="PTHR11538:SF41">
    <property type="entry name" value="PHENYLALANINE--TRNA LIGASE, MITOCHONDRIAL"/>
    <property type="match status" value="1"/>
</dbReference>
<dbReference type="NCBIfam" id="TIGR00468">
    <property type="entry name" value="pheS"/>
    <property type="match status" value="1"/>
</dbReference>
<evidence type="ECO:0000256" key="2">
    <source>
        <dbReference type="ARBA" id="ARBA00010207"/>
    </source>
</evidence>
<proteinExistence type="inferred from homology"/>
<keyword evidence="11 13" id="KW-0030">Aminoacyl-tRNA synthetase</keyword>
<dbReference type="InterPro" id="IPR004188">
    <property type="entry name" value="Phe-tRNA_ligase_II_N"/>
</dbReference>
<gene>
    <name evidence="13" type="primary">pheS</name>
    <name evidence="15" type="ORF">R82641_BJNNKPBH_00817</name>
</gene>
<keyword evidence="7 13" id="KW-0547">Nucleotide-binding</keyword>
<dbReference type="CDD" id="cd00496">
    <property type="entry name" value="PheRS_alpha_core"/>
    <property type="match status" value="1"/>
</dbReference>
<keyword evidence="9 13" id="KW-0460">Magnesium</keyword>
<name>A0ABN9YSB9_9LACO</name>
<comment type="subunit">
    <text evidence="3 13">Tetramer of two alpha and two beta subunits.</text>
</comment>
<feature type="binding site" evidence="13">
    <location>
        <position position="261"/>
    </location>
    <ligand>
        <name>Mg(2+)</name>
        <dbReference type="ChEBI" id="CHEBI:18420"/>
        <note>shared with beta subunit</note>
    </ligand>
</feature>
<evidence type="ECO:0000259" key="14">
    <source>
        <dbReference type="PROSITE" id="PS50862"/>
    </source>
</evidence>
<keyword evidence="6 13" id="KW-0479">Metal-binding</keyword>
<dbReference type="InterPro" id="IPR010978">
    <property type="entry name" value="tRNA-bd_arm"/>
</dbReference>
<accession>A0ABN9YSB9</accession>